<dbReference type="GO" id="GO:0003755">
    <property type="term" value="F:peptidyl-prolyl cis-trans isomerase activity"/>
    <property type="evidence" value="ECO:0007669"/>
    <property type="project" value="InterPro"/>
</dbReference>
<reference evidence="4" key="1">
    <citation type="submission" date="2025-08" db="UniProtKB">
        <authorList>
            <consortium name="RefSeq"/>
        </authorList>
    </citation>
    <scope>IDENTIFICATION</scope>
</reference>
<name>A0A6P7U8C4_9MOLL</name>
<feature type="domain" description="PPIase cyclophilin-type" evidence="2">
    <location>
        <begin position="1"/>
        <end position="123"/>
    </location>
</feature>
<dbReference type="PANTHER" id="PTHR11071:SF561">
    <property type="entry name" value="PEPTIDYL-PROLYL CIS-TRANS ISOMERASE D-RELATED"/>
    <property type="match status" value="1"/>
</dbReference>
<organism evidence="3 4">
    <name type="scientific">Octopus sinensis</name>
    <name type="common">East Asian common octopus</name>
    <dbReference type="NCBI Taxonomy" id="2607531"/>
    <lineage>
        <taxon>Eukaryota</taxon>
        <taxon>Metazoa</taxon>
        <taxon>Spiralia</taxon>
        <taxon>Lophotrochozoa</taxon>
        <taxon>Mollusca</taxon>
        <taxon>Cephalopoda</taxon>
        <taxon>Coleoidea</taxon>
        <taxon>Octopodiformes</taxon>
        <taxon>Octopoda</taxon>
        <taxon>Incirrata</taxon>
        <taxon>Octopodidae</taxon>
        <taxon>Octopus</taxon>
    </lineage>
</organism>
<dbReference type="AlphaFoldDB" id="A0A6P7U8C4"/>
<dbReference type="RefSeq" id="XP_029657637.1">
    <property type="nucleotide sequence ID" value="XM_029801777.1"/>
</dbReference>
<dbReference type="Pfam" id="PF00160">
    <property type="entry name" value="Pro_isomerase"/>
    <property type="match status" value="1"/>
</dbReference>
<dbReference type="Gene3D" id="2.40.100.10">
    <property type="entry name" value="Cyclophilin-like"/>
    <property type="match status" value="1"/>
</dbReference>
<dbReference type="SUPFAM" id="SSF50891">
    <property type="entry name" value="Cyclophilin-like"/>
    <property type="match status" value="1"/>
</dbReference>
<dbReference type="InterPro" id="IPR029000">
    <property type="entry name" value="Cyclophilin-like_dom_sf"/>
</dbReference>
<sequence>MIQGGDIITGNGTNGESIYGKKFDGQSKKPEFIRREFFSKTRPSFPAFHGQQGPQHKRLTIFHNDSPLPSFGRVLKYFCVFVRKHVVFGQVISGDSVIRRIESLETDKHNRPLTSVTIEGCGEMVWQTNVRKKARKAEKEAKIKRKEERNARREAKLKRKEERRLFKEKMARAAEKGMGGNVNAEEYGSIVIDPDEIPQTPVNFLKRNRNGPVVVKKYNYGENRVDRSGRVIKGRGAEVVWRGYFRGTDRLGEEGVRPLLRIGRRRIV</sequence>
<accession>A0A6P7U8C4</accession>
<dbReference type="InterPro" id="IPR002130">
    <property type="entry name" value="Cyclophilin-type_PPIase_dom"/>
</dbReference>
<dbReference type="PROSITE" id="PS50072">
    <property type="entry name" value="CSA_PPIASE_2"/>
    <property type="match status" value="1"/>
</dbReference>
<dbReference type="GO" id="GO:0016018">
    <property type="term" value="F:cyclosporin A binding"/>
    <property type="evidence" value="ECO:0007669"/>
    <property type="project" value="TreeGrafter"/>
</dbReference>
<proteinExistence type="predicted"/>
<feature type="region of interest" description="Disordered" evidence="1">
    <location>
        <begin position="137"/>
        <end position="159"/>
    </location>
</feature>
<dbReference type="GO" id="GO:0006457">
    <property type="term" value="P:protein folding"/>
    <property type="evidence" value="ECO:0007669"/>
    <property type="project" value="TreeGrafter"/>
</dbReference>
<dbReference type="GO" id="GO:0005737">
    <property type="term" value="C:cytoplasm"/>
    <property type="evidence" value="ECO:0007669"/>
    <property type="project" value="TreeGrafter"/>
</dbReference>
<gene>
    <name evidence="4" type="primary">LOC115231858</name>
</gene>
<dbReference type="PANTHER" id="PTHR11071">
    <property type="entry name" value="PEPTIDYL-PROLYL CIS-TRANS ISOMERASE"/>
    <property type="match status" value="1"/>
</dbReference>
<dbReference type="Proteomes" id="UP000515154">
    <property type="component" value="Unplaced"/>
</dbReference>
<evidence type="ECO:0000256" key="1">
    <source>
        <dbReference type="SAM" id="MobiDB-lite"/>
    </source>
</evidence>
<evidence type="ECO:0000313" key="4">
    <source>
        <dbReference type="RefSeq" id="XP_029657637.1"/>
    </source>
</evidence>
<protein>
    <submittedName>
        <fullName evidence="4">Peptidyl-prolyl cis-trans isomerase G-like</fullName>
    </submittedName>
</protein>
<keyword evidence="3" id="KW-1185">Reference proteome</keyword>
<evidence type="ECO:0000259" key="2">
    <source>
        <dbReference type="PROSITE" id="PS50072"/>
    </source>
</evidence>
<evidence type="ECO:0000313" key="3">
    <source>
        <dbReference type="Proteomes" id="UP000515154"/>
    </source>
</evidence>
<dbReference type="KEGG" id="osn:115231858"/>